<dbReference type="GO" id="GO:0006605">
    <property type="term" value="P:protein targeting"/>
    <property type="evidence" value="ECO:0007669"/>
    <property type="project" value="UniProtKB-UniRule"/>
</dbReference>
<proteinExistence type="inferred from homology"/>
<dbReference type="NCBIfam" id="TIGR00916">
    <property type="entry name" value="2A0604s01"/>
    <property type="match status" value="1"/>
</dbReference>
<keyword evidence="5 9" id="KW-0653">Protein transport</keyword>
<dbReference type="PANTHER" id="PTHR30081:SF8">
    <property type="entry name" value="PROTEIN TRANSLOCASE SUBUNIT SECF"/>
    <property type="match status" value="1"/>
</dbReference>
<dbReference type="GO" id="GO:0065002">
    <property type="term" value="P:intracellular protein transmembrane transport"/>
    <property type="evidence" value="ECO:0007669"/>
    <property type="project" value="UniProtKB-UniRule"/>
</dbReference>
<evidence type="ECO:0000256" key="4">
    <source>
        <dbReference type="ARBA" id="ARBA00022692"/>
    </source>
</evidence>
<comment type="caution">
    <text evidence="11">The sequence shown here is derived from an EMBL/GenBank/DDBJ whole genome shotgun (WGS) entry which is preliminary data.</text>
</comment>
<comment type="subcellular location">
    <subcellularLocation>
        <location evidence="1 9">Cell membrane</location>
        <topology evidence="1 9">Multi-pass membrane protein</topology>
    </subcellularLocation>
</comment>
<organism evidence="11 12">
    <name type="scientific">Aliidiomarina haloalkalitolerans</name>
    <dbReference type="NCBI Taxonomy" id="859059"/>
    <lineage>
        <taxon>Bacteria</taxon>
        <taxon>Pseudomonadati</taxon>
        <taxon>Pseudomonadota</taxon>
        <taxon>Gammaproteobacteria</taxon>
        <taxon>Alteromonadales</taxon>
        <taxon>Idiomarinaceae</taxon>
        <taxon>Aliidiomarina</taxon>
    </lineage>
</organism>
<feature type="transmembrane region" description="Helical" evidence="9">
    <location>
        <begin position="193"/>
        <end position="214"/>
    </location>
</feature>
<dbReference type="GO" id="GO:0005886">
    <property type="term" value="C:plasma membrane"/>
    <property type="evidence" value="ECO:0007669"/>
    <property type="project" value="UniProtKB-SubCell"/>
</dbReference>
<dbReference type="Gene3D" id="1.20.1640.10">
    <property type="entry name" value="Multidrug efflux transporter AcrB transmembrane domain"/>
    <property type="match status" value="1"/>
</dbReference>
<evidence type="ECO:0000259" key="10">
    <source>
        <dbReference type="Pfam" id="PF02355"/>
    </source>
</evidence>
<evidence type="ECO:0000256" key="3">
    <source>
        <dbReference type="ARBA" id="ARBA00022475"/>
    </source>
</evidence>
<evidence type="ECO:0000256" key="7">
    <source>
        <dbReference type="ARBA" id="ARBA00023010"/>
    </source>
</evidence>
<feature type="transmembrane region" description="Helical" evidence="9">
    <location>
        <begin position="245"/>
        <end position="267"/>
    </location>
</feature>
<evidence type="ECO:0000313" key="12">
    <source>
        <dbReference type="Proteomes" id="UP000288212"/>
    </source>
</evidence>
<dbReference type="GO" id="GO:0043952">
    <property type="term" value="P:protein transport by the Sec complex"/>
    <property type="evidence" value="ECO:0007669"/>
    <property type="project" value="UniProtKB-UniRule"/>
</dbReference>
<evidence type="ECO:0000256" key="5">
    <source>
        <dbReference type="ARBA" id="ARBA00022927"/>
    </source>
</evidence>
<comment type="function">
    <text evidence="9">Part of the Sec protein translocase complex. Interacts with the SecYEG preprotein conducting channel. SecDF uses the proton motive force (PMF) to complete protein translocation after the ATP-dependent function of SecA.</text>
</comment>
<dbReference type="PRINTS" id="PR01755">
    <property type="entry name" value="SECFTRNLCASE"/>
</dbReference>
<dbReference type="InterPro" id="IPR022645">
    <property type="entry name" value="SecD/SecF_bac"/>
</dbReference>
<dbReference type="HAMAP" id="MF_01464_B">
    <property type="entry name" value="SecF_B"/>
    <property type="match status" value="1"/>
</dbReference>
<keyword evidence="6 9" id="KW-1133">Transmembrane helix</keyword>
<protein>
    <recommendedName>
        <fullName evidence="9">Protein-export membrane protein SecF</fullName>
    </recommendedName>
</protein>
<dbReference type="EMBL" id="PIPI01000004">
    <property type="protein sequence ID" value="RUO19854.1"/>
    <property type="molecule type" value="Genomic_DNA"/>
</dbReference>
<dbReference type="NCBIfam" id="TIGR00966">
    <property type="entry name" value="transloc_SecF"/>
    <property type="match status" value="1"/>
</dbReference>
<keyword evidence="12" id="KW-1185">Reference proteome</keyword>
<feature type="transmembrane region" description="Helical" evidence="9">
    <location>
        <begin position="166"/>
        <end position="187"/>
    </location>
</feature>
<keyword evidence="3 9" id="KW-1003">Cell membrane</keyword>
<evidence type="ECO:0000256" key="6">
    <source>
        <dbReference type="ARBA" id="ARBA00022989"/>
    </source>
</evidence>
<keyword evidence="7 9" id="KW-0811">Translocation</keyword>
<dbReference type="RefSeq" id="WP_126792693.1">
    <property type="nucleotide sequence ID" value="NZ_PIPI01000004.1"/>
</dbReference>
<feature type="transmembrane region" description="Helical" evidence="9">
    <location>
        <begin position="21"/>
        <end position="40"/>
    </location>
</feature>
<evidence type="ECO:0000256" key="2">
    <source>
        <dbReference type="ARBA" id="ARBA00022448"/>
    </source>
</evidence>
<keyword evidence="2 9" id="KW-0813">Transport</keyword>
<evidence type="ECO:0000256" key="1">
    <source>
        <dbReference type="ARBA" id="ARBA00004651"/>
    </source>
</evidence>
<dbReference type="InterPro" id="IPR048634">
    <property type="entry name" value="SecD_SecF_C"/>
</dbReference>
<dbReference type="Proteomes" id="UP000288212">
    <property type="component" value="Unassembled WGS sequence"/>
</dbReference>
<evidence type="ECO:0000313" key="11">
    <source>
        <dbReference type="EMBL" id="RUO19854.1"/>
    </source>
</evidence>
<evidence type="ECO:0000256" key="9">
    <source>
        <dbReference type="HAMAP-Rule" id="MF_01464"/>
    </source>
</evidence>
<dbReference type="InterPro" id="IPR022646">
    <property type="entry name" value="SecD/SecF_CS"/>
</dbReference>
<accession>A0A432VTL6</accession>
<dbReference type="AlphaFoldDB" id="A0A432VTL6"/>
<dbReference type="GO" id="GO:0015450">
    <property type="term" value="F:protein-transporting ATPase activity"/>
    <property type="evidence" value="ECO:0007669"/>
    <property type="project" value="InterPro"/>
</dbReference>
<dbReference type="InterPro" id="IPR055344">
    <property type="entry name" value="SecD_SecF_C_bact"/>
</dbReference>
<keyword evidence="8 9" id="KW-0472">Membrane</keyword>
<gene>
    <name evidence="9 11" type="primary">secF</name>
    <name evidence="11" type="ORF">CWE06_07400</name>
</gene>
<keyword evidence="4 9" id="KW-0812">Transmembrane</keyword>
<dbReference type="InterPro" id="IPR022813">
    <property type="entry name" value="SecD/SecF_arch_bac"/>
</dbReference>
<feature type="domain" description="Protein export membrane protein SecD/SecF C-terminal" evidence="10">
    <location>
        <begin position="115"/>
        <end position="295"/>
    </location>
</feature>
<feature type="transmembrane region" description="Helical" evidence="9">
    <location>
        <begin position="141"/>
        <end position="159"/>
    </location>
</feature>
<dbReference type="PANTHER" id="PTHR30081">
    <property type="entry name" value="PROTEIN-EXPORT MEMBRANE PROTEIN SEC"/>
    <property type="match status" value="1"/>
</dbReference>
<dbReference type="Pfam" id="PF02355">
    <property type="entry name" value="SecD_SecF_C"/>
    <property type="match status" value="1"/>
</dbReference>
<comment type="subunit">
    <text evidence="9">Forms a complex with SecD. Part of the essential Sec protein translocation apparatus which comprises SecA, SecYEG and auxiliary proteins SecDF-YajC and YidC.</text>
</comment>
<name>A0A432VTL6_9GAMM</name>
<dbReference type="OrthoDB" id="9774769at2"/>
<dbReference type="InterPro" id="IPR005665">
    <property type="entry name" value="SecF_bac"/>
</dbReference>
<evidence type="ECO:0000256" key="8">
    <source>
        <dbReference type="ARBA" id="ARBA00023136"/>
    </source>
</evidence>
<sequence length="318" mass="34781">MFFQITKVDENRPLDFMSINKWTTALSVILIVASLISLSVNKLNWGLDFTGGTLVEVGFSQPANLTELRSVLEENDFGDAIVQNYGTPRDVLVRVPPRGEGDSDAVGNQLLQMLQANINDDIQIRRVEFVGPQVGEELAEAGGLALLVALICILIYVSFRFEWRLALSAVAGLGQDVILILGLFSITQMQVDLTILAALLAVIGYSLNDSIVVADRIRENFRKLRKEDPTSVINISLSQTLSRTLVTSLTTLVVLIVLMLFGGQMIFGFSVALAVGVVVGTYSSVFTRSTLVLALGISREDLMPPEVEKEGEDQENYL</sequence>
<comment type="similarity">
    <text evidence="9">Belongs to the SecD/SecF family. SecF subfamily.</text>
</comment>
<reference evidence="11 12" key="1">
    <citation type="journal article" date="2011" name="Front. Microbiol.">
        <title>Genomic signatures of strain selection and enhancement in Bacillus atrophaeus var. globigii, a historical biowarfare simulant.</title>
        <authorList>
            <person name="Gibbons H.S."/>
            <person name="Broomall S.M."/>
            <person name="McNew L.A."/>
            <person name="Daligault H."/>
            <person name="Chapman C."/>
            <person name="Bruce D."/>
            <person name="Karavis M."/>
            <person name="Krepps M."/>
            <person name="McGregor P.A."/>
            <person name="Hong C."/>
            <person name="Park K.H."/>
            <person name="Akmal A."/>
            <person name="Feldman A."/>
            <person name="Lin J.S."/>
            <person name="Chang W.E."/>
            <person name="Higgs B.W."/>
            <person name="Demirev P."/>
            <person name="Lindquist J."/>
            <person name="Liem A."/>
            <person name="Fochler E."/>
            <person name="Read T.D."/>
            <person name="Tapia R."/>
            <person name="Johnson S."/>
            <person name="Bishop-Lilly K.A."/>
            <person name="Detter C."/>
            <person name="Han C."/>
            <person name="Sozhamannan S."/>
            <person name="Rosenzweig C.N."/>
            <person name="Skowronski E.W."/>
        </authorList>
    </citation>
    <scope>NUCLEOTIDE SEQUENCE [LARGE SCALE GENOMIC DNA]</scope>
    <source>
        <strain evidence="11 12">AK5</strain>
    </source>
</reference>
<dbReference type="SUPFAM" id="SSF82866">
    <property type="entry name" value="Multidrug efflux transporter AcrB transmembrane domain"/>
    <property type="match status" value="1"/>
</dbReference>
<dbReference type="Pfam" id="PF07549">
    <property type="entry name" value="Sec_GG"/>
    <property type="match status" value="1"/>
</dbReference>
<feature type="transmembrane region" description="Helical" evidence="9">
    <location>
        <begin position="273"/>
        <end position="295"/>
    </location>
</feature>